<evidence type="ECO:0000256" key="1">
    <source>
        <dbReference type="SAM" id="MobiDB-lite"/>
    </source>
</evidence>
<organism evidence="2 3">
    <name type="scientific">Orbilia ellipsospora</name>
    <dbReference type="NCBI Taxonomy" id="2528407"/>
    <lineage>
        <taxon>Eukaryota</taxon>
        <taxon>Fungi</taxon>
        <taxon>Dikarya</taxon>
        <taxon>Ascomycota</taxon>
        <taxon>Pezizomycotina</taxon>
        <taxon>Orbiliomycetes</taxon>
        <taxon>Orbiliales</taxon>
        <taxon>Orbiliaceae</taxon>
        <taxon>Orbilia</taxon>
    </lineage>
</organism>
<evidence type="ECO:0000313" key="3">
    <source>
        <dbReference type="Proteomes" id="UP001365542"/>
    </source>
</evidence>
<comment type="caution">
    <text evidence="2">The sequence shown here is derived from an EMBL/GenBank/DDBJ whole genome shotgun (WGS) entry which is preliminary data.</text>
</comment>
<name>A0AAV9WTD2_9PEZI</name>
<proteinExistence type="predicted"/>
<protein>
    <recommendedName>
        <fullName evidence="4">F-box domain-containing protein</fullName>
    </recommendedName>
</protein>
<evidence type="ECO:0008006" key="4">
    <source>
        <dbReference type="Google" id="ProtNLM"/>
    </source>
</evidence>
<gene>
    <name evidence="2" type="ORF">TWF694_005433</name>
</gene>
<feature type="compositionally biased region" description="Basic residues" evidence="1">
    <location>
        <begin position="50"/>
        <end position="60"/>
    </location>
</feature>
<dbReference type="AlphaFoldDB" id="A0AAV9WTD2"/>
<dbReference type="Proteomes" id="UP001365542">
    <property type="component" value="Unassembled WGS sequence"/>
</dbReference>
<sequence>MSSNDGIPASTHIPRRPHMVTRGIYKKRMQQHGCIPGESPEPIPHELPKPTKRPKRKHKISSTPHASTPSALLIPEVLELILSFASLPSKISPIEPVISLWCNYRLVCKHWKHIIETSTFPPLASTTFKTQLIYQPNSPQPTLILNPLALCLLHEAVFSSSTKSPRVYRKNEAAERILALRTEKYPTMYATYPAVTIIRAFAAYAMSSKKRVQAVNAYASRQHEVAVVSYDEDDYHWYFQRKDGGGITVEQLVAFGINVYEVCGASVTFGKIRFPRVEFMGRDSGDDGVVGTLDLNHGAQFIV</sequence>
<accession>A0AAV9WTD2</accession>
<dbReference type="EMBL" id="JAVHJO010000017">
    <property type="protein sequence ID" value="KAK6525288.1"/>
    <property type="molecule type" value="Genomic_DNA"/>
</dbReference>
<feature type="region of interest" description="Disordered" evidence="1">
    <location>
        <begin position="32"/>
        <end position="67"/>
    </location>
</feature>
<keyword evidence="3" id="KW-1185">Reference proteome</keyword>
<reference evidence="2 3" key="1">
    <citation type="submission" date="2019-10" db="EMBL/GenBank/DDBJ databases">
        <authorList>
            <person name="Palmer J.M."/>
        </authorList>
    </citation>
    <scope>NUCLEOTIDE SEQUENCE [LARGE SCALE GENOMIC DNA]</scope>
    <source>
        <strain evidence="2 3">TWF694</strain>
    </source>
</reference>
<evidence type="ECO:0000313" key="2">
    <source>
        <dbReference type="EMBL" id="KAK6525288.1"/>
    </source>
</evidence>